<comment type="caution">
    <text evidence="1">The sequence shown here is derived from an EMBL/GenBank/DDBJ whole genome shotgun (WGS) entry which is preliminary data.</text>
</comment>
<dbReference type="EMBL" id="JANHOG010000666">
    <property type="protein sequence ID" value="KAJ3552386.1"/>
    <property type="molecule type" value="Genomic_DNA"/>
</dbReference>
<reference evidence="1" key="1">
    <citation type="submission" date="2022-07" db="EMBL/GenBank/DDBJ databases">
        <title>Genome Sequence of Phlebia brevispora.</title>
        <authorList>
            <person name="Buettner E."/>
        </authorList>
    </citation>
    <scope>NUCLEOTIDE SEQUENCE</scope>
    <source>
        <strain evidence="1">MPL23</strain>
    </source>
</reference>
<accession>A0ACC1T3L2</accession>
<name>A0ACC1T3L2_9APHY</name>
<evidence type="ECO:0000313" key="1">
    <source>
        <dbReference type="EMBL" id="KAJ3552386.1"/>
    </source>
</evidence>
<gene>
    <name evidence="1" type="ORF">NM688_g4176</name>
</gene>
<dbReference type="Proteomes" id="UP001148662">
    <property type="component" value="Unassembled WGS sequence"/>
</dbReference>
<evidence type="ECO:0000313" key="2">
    <source>
        <dbReference type="Proteomes" id="UP001148662"/>
    </source>
</evidence>
<sequence length="113" mass="12571">MLHHEILSFSSVNQSLLVDLIVNKKTVGGDWIESLDKDKVGEFLRKHLHWRVSALGHKEIDITNIPSLKVSVAVATATLPIADDKFVQYGDFEVLDKVTSGRLSGFNSLKDNL</sequence>
<organism evidence="1 2">
    <name type="scientific">Phlebia brevispora</name>
    <dbReference type="NCBI Taxonomy" id="194682"/>
    <lineage>
        <taxon>Eukaryota</taxon>
        <taxon>Fungi</taxon>
        <taxon>Dikarya</taxon>
        <taxon>Basidiomycota</taxon>
        <taxon>Agaricomycotina</taxon>
        <taxon>Agaricomycetes</taxon>
        <taxon>Polyporales</taxon>
        <taxon>Meruliaceae</taxon>
        <taxon>Phlebia</taxon>
    </lineage>
</organism>
<proteinExistence type="predicted"/>
<protein>
    <submittedName>
        <fullName evidence="1">Uncharacterized protein</fullName>
    </submittedName>
</protein>
<keyword evidence="2" id="KW-1185">Reference proteome</keyword>